<feature type="compositionally biased region" description="Low complexity" evidence="1">
    <location>
        <begin position="118"/>
        <end position="137"/>
    </location>
</feature>
<feature type="compositionally biased region" description="Low complexity" evidence="1">
    <location>
        <begin position="23"/>
        <end position="37"/>
    </location>
</feature>
<feature type="domain" description="DUF7086" evidence="2">
    <location>
        <begin position="176"/>
        <end position="310"/>
    </location>
</feature>
<dbReference type="Pfam" id="PF23324">
    <property type="entry name" value="DUF7086"/>
    <property type="match status" value="1"/>
</dbReference>
<dbReference type="AlphaFoldDB" id="A0AAN9P1M8"/>
<protein>
    <recommendedName>
        <fullName evidence="2">DUF7086 domain-containing protein</fullName>
    </recommendedName>
</protein>
<name>A0AAN9P1M8_CROPI</name>
<accession>A0AAN9P1M8</accession>
<proteinExistence type="predicted"/>
<sequence>MDRENYSNEKVRRKQHSEDNDNSSSSRSVRARTMMSSPSDEKDQNLVLTPHLTLSQSPISSHVVPLQLGPLPSPPMHVLMPHHMPFDLNLNSPPTPTPFQFLGPSPTSQSPPLPLPPVHADASVSASSSVNSSTIAVLAARRPRRNPTQGPREGRSETIPPPYPWATNRRAMVYSLKYLVHNQIHTITGDVQCKRCERKFVLEFDLTEKFYEVYSFIAEKKDDMHDRAPDVWMNPTLPTCKHCGQENSVKPIIPLKGKKTINWLFLLLGQMLGLCSLDQLKYFCKHTRNHRTGAKDRVLYLTYLALCKQLYPEGPFTR</sequence>
<reference evidence="3 4" key="1">
    <citation type="submission" date="2024-01" db="EMBL/GenBank/DDBJ databases">
        <title>The genomes of 5 underutilized Papilionoideae crops provide insights into root nodulation and disease resistanc.</title>
        <authorList>
            <person name="Yuan L."/>
        </authorList>
    </citation>
    <scope>NUCLEOTIDE SEQUENCE [LARGE SCALE GENOMIC DNA]</scope>
    <source>
        <strain evidence="3">ZHUSHIDOU_FW_LH</strain>
        <tissue evidence="3">Leaf</tissue>
    </source>
</reference>
<dbReference type="InterPro" id="IPR055513">
    <property type="entry name" value="DUF7086"/>
</dbReference>
<evidence type="ECO:0000313" key="3">
    <source>
        <dbReference type="EMBL" id="KAK7283487.1"/>
    </source>
</evidence>
<feature type="region of interest" description="Disordered" evidence="1">
    <location>
        <begin position="1"/>
        <end position="45"/>
    </location>
</feature>
<organism evidence="3 4">
    <name type="scientific">Crotalaria pallida</name>
    <name type="common">Smooth rattlebox</name>
    <name type="synonym">Crotalaria striata</name>
    <dbReference type="NCBI Taxonomy" id="3830"/>
    <lineage>
        <taxon>Eukaryota</taxon>
        <taxon>Viridiplantae</taxon>
        <taxon>Streptophyta</taxon>
        <taxon>Embryophyta</taxon>
        <taxon>Tracheophyta</taxon>
        <taxon>Spermatophyta</taxon>
        <taxon>Magnoliopsida</taxon>
        <taxon>eudicotyledons</taxon>
        <taxon>Gunneridae</taxon>
        <taxon>Pentapetalae</taxon>
        <taxon>rosids</taxon>
        <taxon>fabids</taxon>
        <taxon>Fabales</taxon>
        <taxon>Fabaceae</taxon>
        <taxon>Papilionoideae</taxon>
        <taxon>50 kb inversion clade</taxon>
        <taxon>genistoids sensu lato</taxon>
        <taxon>core genistoids</taxon>
        <taxon>Crotalarieae</taxon>
        <taxon>Crotalaria</taxon>
    </lineage>
</organism>
<gene>
    <name evidence="3" type="ORF">RIF29_13038</name>
</gene>
<dbReference type="PANTHER" id="PTHR34272:SF1">
    <property type="entry name" value="EXPRESSED PROTEIN"/>
    <property type="match status" value="1"/>
</dbReference>
<feature type="region of interest" description="Disordered" evidence="1">
    <location>
        <begin position="95"/>
        <end position="162"/>
    </location>
</feature>
<evidence type="ECO:0000256" key="1">
    <source>
        <dbReference type="SAM" id="MobiDB-lite"/>
    </source>
</evidence>
<evidence type="ECO:0000259" key="2">
    <source>
        <dbReference type="Pfam" id="PF23324"/>
    </source>
</evidence>
<feature type="compositionally biased region" description="Basic and acidic residues" evidence="1">
    <location>
        <begin position="1"/>
        <end position="10"/>
    </location>
</feature>
<evidence type="ECO:0000313" key="4">
    <source>
        <dbReference type="Proteomes" id="UP001372338"/>
    </source>
</evidence>
<dbReference type="PANTHER" id="PTHR34272">
    <property type="entry name" value="EXPRESSED PROTEIN"/>
    <property type="match status" value="1"/>
</dbReference>
<dbReference type="EMBL" id="JAYWIO010000002">
    <property type="protein sequence ID" value="KAK7283487.1"/>
    <property type="molecule type" value="Genomic_DNA"/>
</dbReference>
<keyword evidence="4" id="KW-1185">Reference proteome</keyword>
<dbReference type="Proteomes" id="UP001372338">
    <property type="component" value="Unassembled WGS sequence"/>
</dbReference>
<comment type="caution">
    <text evidence="3">The sequence shown here is derived from an EMBL/GenBank/DDBJ whole genome shotgun (WGS) entry which is preliminary data.</text>
</comment>